<dbReference type="GO" id="GO:0003677">
    <property type="term" value="F:DNA binding"/>
    <property type="evidence" value="ECO:0007669"/>
    <property type="project" value="InterPro"/>
</dbReference>
<proteinExistence type="predicted"/>
<dbReference type="EMBL" id="NGKW01000018">
    <property type="protein sequence ID" value="OTN86624.1"/>
    <property type="molecule type" value="Genomic_DNA"/>
</dbReference>
<accession>A0A242B0A3</accession>
<evidence type="ECO:0000256" key="2">
    <source>
        <dbReference type="ARBA" id="ARBA00022840"/>
    </source>
</evidence>
<organism evidence="7 8">
    <name type="scientific">Enterococcus faecium</name>
    <name type="common">Streptococcus faecium</name>
    <dbReference type="NCBI Taxonomy" id="1352"/>
    <lineage>
        <taxon>Bacteria</taxon>
        <taxon>Bacillati</taxon>
        <taxon>Bacillota</taxon>
        <taxon>Bacilli</taxon>
        <taxon>Lactobacillales</taxon>
        <taxon>Enterococcaceae</taxon>
        <taxon>Enterococcus</taxon>
    </lineage>
</organism>
<dbReference type="PANTHER" id="PTHR22683:SF47">
    <property type="entry name" value="FTSK DOMAIN-CONTAINING PROTEIN YDCQ"/>
    <property type="match status" value="1"/>
</dbReference>
<feature type="transmembrane region" description="Helical" evidence="5">
    <location>
        <begin position="21"/>
        <end position="44"/>
    </location>
</feature>
<dbReference type="PANTHER" id="PTHR22683">
    <property type="entry name" value="SPORULATION PROTEIN RELATED"/>
    <property type="match status" value="1"/>
</dbReference>
<dbReference type="SUPFAM" id="SSF52540">
    <property type="entry name" value="P-loop containing nucleoside triphosphate hydrolases"/>
    <property type="match status" value="1"/>
</dbReference>
<evidence type="ECO:0000256" key="1">
    <source>
        <dbReference type="ARBA" id="ARBA00022741"/>
    </source>
</evidence>
<dbReference type="GO" id="GO:0005524">
    <property type="term" value="F:ATP binding"/>
    <property type="evidence" value="ECO:0007669"/>
    <property type="project" value="UniProtKB-UniRule"/>
</dbReference>
<dbReference type="PROSITE" id="PS50901">
    <property type="entry name" value="FTSK"/>
    <property type="match status" value="1"/>
</dbReference>
<feature type="binding site" evidence="3">
    <location>
        <begin position="220"/>
        <end position="227"/>
    </location>
    <ligand>
        <name>ATP</name>
        <dbReference type="ChEBI" id="CHEBI:30616"/>
    </ligand>
</feature>
<evidence type="ECO:0000313" key="8">
    <source>
        <dbReference type="Proteomes" id="UP000194885"/>
    </source>
</evidence>
<keyword evidence="1 3" id="KW-0547">Nucleotide-binding</keyword>
<dbReference type="Gene3D" id="3.40.50.300">
    <property type="entry name" value="P-loop containing nucleotide triphosphate hydrolases"/>
    <property type="match status" value="1"/>
</dbReference>
<keyword evidence="2 3" id="KW-0067">ATP-binding</keyword>
<evidence type="ECO:0000256" key="5">
    <source>
        <dbReference type="SAM" id="Phobius"/>
    </source>
</evidence>
<feature type="transmembrane region" description="Helical" evidence="5">
    <location>
        <begin position="56"/>
        <end position="79"/>
    </location>
</feature>
<evidence type="ECO:0000259" key="6">
    <source>
        <dbReference type="PROSITE" id="PS50901"/>
    </source>
</evidence>
<dbReference type="Proteomes" id="UP000194885">
    <property type="component" value="Unassembled WGS sequence"/>
</dbReference>
<gene>
    <name evidence="7" type="ORF">A5810_003022</name>
</gene>
<dbReference type="InterPro" id="IPR027417">
    <property type="entry name" value="P-loop_NTPase"/>
</dbReference>
<evidence type="ECO:0000256" key="3">
    <source>
        <dbReference type="PROSITE-ProRule" id="PRU00289"/>
    </source>
</evidence>
<dbReference type="RefSeq" id="WP_256925947.1">
    <property type="nucleotide sequence ID" value="NZ_NGKW01000018.1"/>
</dbReference>
<dbReference type="InterPro" id="IPR050206">
    <property type="entry name" value="FtsK/SpoIIIE/SftA"/>
</dbReference>
<dbReference type="InterPro" id="IPR002543">
    <property type="entry name" value="FtsK_dom"/>
</dbReference>
<reference evidence="7 8" key="1">
    <citation type="submission" date="2017-05" db="EMBL/GenBank/DDBJ databases">
        <title>The Genome Sequence of Enterococcus faecium 7H8_DIV0219.</title>
        <authorList>
            <consortium name="The Broad Institute Genomics Platform"/>
            <consortium name="The Broad Institute Genomic Center for Infectious Diseases"/>
            <person name="Earl A."/>
            <person name="Manson A."/>
            <person name="Schwartman J."/>
            <person name="Gilmore M."/>
            <person name="Abouelleil A."/>
            <person name="Cao P."/>
            <person name="Chapman S."/>
            <person name="Cusick C."/>
            <person name="Shea T."/>
            <person name="Young S."/>
            <person name="Neafsey D."/>
            <person name="Nusbaum C."/>
            <person name="Birren B."/>
        </authorList>
    </citation>
    <scope>NUCLEOTIDE SEQUENCE [LARGE SCALE GENOMIC DNA]</scope>
    <source>
        <strain evidence="7 8">7H8_DIV0219</strain>
    </source>
</reference>
<feature type="domain" description="FtsK" evidence="6">
    <location>
        <begin position="203"/>
        <end position="389"/>
    </location>
</feature>
<evidence type="ECO:0000256" key="4">
    <source>
        <dbReference type="SAM" id="Coils"/>
    </source>
</evidence>
<keyword evidence="5" id="KW-0472">Membrane</keyword>
<keyword evidence="4" id="KW-0175">Coiled coil</keyword>
<feature type="coiled-coil region" evidence="4">
    <location>
        <begin position="268"/>
        <end position="295"/>
    </location>
</feature>
<comment type="caution">
    <text evidence="7">The sequence shown here is derived from an EMBL/GenBank/DDBJ whole genome shotgun (WGS) entry which is preliminary data.</text>
</comment>
<dbReference type="AlphaFoldDB" id="A0A242B0A3"/>
<sequence length="474" mass="55425">MLKEVFRYRGQRIRYYNRYLWVIYFSLLLVPFLVGFGLFVWKVLYPRFIGVSDWQAYLLPGICSAVYLVCVSSFILFFMRLSKLKEGYFATVYWRQLLARMLIENRFVYTKKRTIEHKTSEKIKLPKIYFYQKKHELIVSFPLDGGRFHERFLKMGSLLSQVFLRDLVREEREKARINYVFLSNSGRLSIDQCIAKNGKIQLMKTLDWEYDLSPNLLIAGAIGGGKTYLLYSLIKACLGVGTVDICDGKAADLAALESVPVFEGHVFYKTNEEMLACLRNALKEMNQRYAHMKTMKEPQYEPGKNYAYYGLPPHFVFFDEWAAFYGALDMETRNKVDKLIQPLVLKGRQAGMYVILAMQRPDAEYFPSGVRDNLTFRISVGRLSPIGYLMTFGDDFKNKPFYNKDQPGRGYAFPGFGVPVELFAPFVYESYNFIEEFKKFKQMIVYDFTAGKLREDQFENQEKSSLKKEEFTLI</sequence>
<keyword evidence="5" id="KW-0812">Transmembrane</keyword>
<evidence type="ECO:0000313" key="7">
    <source>
        <dbReference type="EMBL" id="OTN86624.1"/>
    </source>
</evidence>
<protein>
    <recommendedName>
        <fullName evidence="6">FtsK domain-containing protein</fullName>
    </recommendedName>
</protein>
<name>A0A242B0A3_ENTFC</name>
<keyword evidence="5" id="KW-1133">Transmembrane helix</keyword>